<dbReference type="PANTHER" id="PTHR43201:SF5">
    <property type="entry name" value="MEDIUM-CHAIN ACYL-COA LIGASE ACSF2, MITOCHONDRIAL"/>
    <property type="match status" value="1"/>
</dbReference>
<dbReference type="AlphaFoldDB" id="K6WLW0"/>
<dbReference type="Gene3D" id="3.40.50.12780">
    <property type="entry name" value="N-terminal domain of ligase-like"/>
    <property type="match status" value="2"/>
</dbReference>
<dbReference type="InterPro" id="IPR045851">
    <property type="entry name" value="AMP-bd_C_sf"/>
</dbReference>
<dbReference type="STRING" id="1108045.GORHZ_206_00460"/>
<evidence type="ECO:0000313" key="5">
    <source>
        <dbReference type="EMBL" id="GAB93142.1"/>
    </source>
</evidence>
<comment type="similarity">
    <text evidence="1">Belongs to the ATP-dependent AMP-binding enzyme family.</text>
</comment>
<dbReference type="Pfam" id="PF13193">
    <property type="entry name" value="AMP-binding_C"/>
    <property type="match status" value="1"/>
</dbReference>
<dbReference type="PROSITE" id="PS00455">
    <property type="entry name" value="AMP_BINDING"/>
    <property type="match status" value="1"/>
</dbReference>
<dbReference type="OrthoDB" id="2579187at2"/>
<dbReference type="RefSeq" id="WP_006338090.1">
    <property type="nucleotide sequence ID" value="NZ_BAHC01000206.1"/>
</dbReference>
<feature type="domain" description="AMP-dependent synthetase/ligase" evidence="3">
    <location>
        <begin position="31"/>
        <end position="438"/>
    </location>
</feature>
<dbReference type="InterPro" id="IPR020845">
    <property type="entry name" value="AMP-binding_CS"/>
</dbReference>
<keyword evidence="2 5" id="KW-0436">Ligase</keyword>
<dbReference type="Proteomes" id="UP000008363">
    <property type="component" value="Unassembled WGS sequence"/>
</dbReference>
<organism evidence="5 6">
    <name type="scientific">Gordonia rhizosphera NBRC 16068</name>
    <dbReference type="NCBI Taxonomy" id="1108045"/>
    <lineage>
        <taxon>Bacteria</taxon>
        <taxon>Bacillati</taxon>
        <taxon>Actinomycetota</taxon>
        <taxon>Actinomycetes</taxon>
        <taxon>Mycobacteriales</taxon>
        <taxon>Gordoniaceae</taxon>
        <taxon>Gordonia</taxon>
    </lineage>
</organism>
<evidence type="ECO:0000313" key="6">
    <source>
        <dbReference type="Proteomes" id="UP000008363"/>
    </source>
</evidence>
<reference evidence="5 6" key="1">
    <citation type="submission" date="2012-08" db="EMBL/GenBank/DDBJ databases">
        <title>Whole genome shotgun sequence of Gordonia rhizosphera NBRC 16068.</title>
        <authorList>
            <person name="Takarada H."/>
            <person name="Isaki S."/>
            <person name="Hosoyama A."/>
            <person name="Tsuchikane K."/>
            <person name="Katsumata H."/>
            <person name="Baba S."/>
            <person name="Ohji S."/>
            <person name="Yamazaki S."/>
            <person name="Fujita N."/>
        </authorList>
    </citation>
    <scope>NUCLEOTIDE SEQUENCE [LARGE SCALE GENOMIC DNA]</scope>
    <source>
        <strain evidence="5 6">NBRC 16068</strain>
    </source>
</reference>
<dbReference type="InterPro" id="IPR025110">
    <property type="entry name" value="AMP-bd_C"/>
</dbReference>
<evidence type="ECO:0000259" key="4">
    <source>
        <dbReference type="Pfam" id="PF13193"/>
    </source>
</evidence>
<evidence type="ECO:0000256" key="1">
    <source>
        <dbReference type="ARBA" id="ARBA00006432"/>
    </source>
</evidence>
<dbReference type="PANTHER" id="PTHR43201">
    <property type="entry name" value="ACYL-COA SYNTHETASE"/>
    <property type="match status" value="1"/>
</dbReference>
<evidence type="ECO:0000256" key="2">
    <source>
        <dbReference type="ARBA" id="ARBA00022598"/>
    </source>
</evidence>
<dbReference type="GO" id="GO:0031956">
    <property type="term" value="F:medium-chain fatty acid-CoA ligase activity"/>
    <property type="evidence" value="ECO:0007669"/>
    <property type="project" value="TreeGrafter"/>
</dbReference>
<dbReference type="InterPro" id="IPR000873">
    <property type="entry name" value="AMP-dep_synth/lig_dom"/>
</dbReference>
<feature type="domain" description="AMP-binding enzyme C-terminal" evidence="4">
    <location>
        <begin position="489"/>
        <end position="565"/>
    </location>
</feature>
<dbReference type="eggNOG" id="COG0318">
    <property type="taxonomic scope" value="Bacteria"/>
</dbReference>
<dbReference type="Pfam" id="PF00501">
    <property type="entry name" value="AMP-binding"/>
    <property type="match status" value="1"/>
</dbReference>
<dbReference type="EMBL" id="BAHC01000206">
    <property type="protein sequence ID" value="GAB93142.1"/>
    <property type="molecule type" value="Genomic_DNA"/>
</dbReference>
<dbReference type="InterPro" id="IPR042099">
    <property type="entry name" value="ANL_N_sf"/>
</dbReference>
<sequence length="582" mass="64911">MTARTLPELHVHDDELLRMLAEHTELITDRLDHWAQTRGERTFLHYGEDDLNLTYAEFGRLTDHIAGNLANRGVHKGDRVSVLTTNSYLASVLMFAIWKTGAIYCPVNFAYTGKLLTYQLNDTEPILLVTDARLIGVVNDVAATLNSPPMITVFNPAQGMHDHVPDVVTPDARYTVVEWADLVAESDRPDIEVDFDDPANIVYTSGTTGPPKGVRQPYRWMAQYTFGLCAPLTEDDVIYNDLPLYHVGGAIANVGRAAWVGCEVAVWDRFSPSDFWRRIKSRGVTTAILLDVMIPWLMNAVPRPDDRANTLNKVYMQPLPLHHHEVASRFGFDFVLAGFGQTESGAPLIALLEETIEGGGTPAQRYRGLDHASIIDRAARLGIRTIDGSAVKRKGFMGRPGPFCEVTIRDEHDRICAVGEPGQLALRPRLPALTMLGYHGKPEATIKAWRNLWLHTGDAAVMDERGDFYFVDRLGDRIRVRGENLSSFQVEDMLNQHPGVQYCAAFAIDSDDGDEDCVVAFVVPTPGDAVTADDIHDHARAVMPKYMRPSIVRIVDDLPRTATNKIDKYKLRKQILQDLESS</sequence>
<name>K6WLW0_9ACTN</name>
<gene>
    <name evidence="5" type="ORF">GORHZ_206_00460</name>
</gene>
<proteinExistence type="inferred from homology"/>
<comment type="caution">
    <text evidence="5">The sequence shown here is derived from an EMBL/GenBank/DDBJ whole genome shotgun (WGS) entry which is preliminary data.</text>
</comment>
<protein>
    <submittedName>
        <fullName evidence="5">Putative acid--CoA ligase</fullName>
    </submittedName>
</protein>
<dbReference type="Gene3D" id="3.30.300.30">
    <property type="match status" value="1"/>
</dbReference>
<accession>K6WLW0</accession>
<dbReference type="GO" id="GO:0006631">
    <property type="term" value="P:fatty acid metabolic process"/>
    <property type="evidence" value="ECO:0007669"/>
    <property type="project" value="TreeGrafter"/>
</dbReference>
<keyword evidence="6" id="KW-1185">Reference proteome</keyword>
<dbReference type="SUPFAM" id="SSF56801">
    <property type="entry name" value="Acetyl-CoA synthetase-like"/>
    <property type="match status" value="1"/>
</dbReference>
<evidence type="ECO:0000259" key="3">
    <source>
        <dbReference type="Pfam" id="PF00501"/>
    </source>
</evidence>